<keyword evidence="2" id="KW-1185">Reference proteome</keyword>
<reference evidence="2" key="1">
    <citation type="submission" date="2016-10" db="EMBL/GenBank/DDBJ databases">
        <authorList>
            <person name="Varghese N."/>
            <person name="Submissions S."/>
        </authorList>
    </citation>
    <scope>NUCLEOTIDE SEQUENCE [LARGE SCALE GENOMIC DNA]</scope>
    <source>
        <strain evidence="2">DSM 19482</strain>
    </source>
</reference>
<dbReference type="OrthoDB" id="1495724at2"/>
<sequence>MQKEKKELYKFLENISPGELAKIREKRQDTSTRDKTLLLKKVAEIEDILTKLNVEISLKKCK</sequence>
<evidence type="ECO:0000313" key="1">
    <source>
        <dbReference type="EMBL" id="SIT96835.1"/>
    </source>
</evidence>
<dbReference type="STRING" id="1121284.SAMN05660493_01530"/>
<evidence type="ECO:0000313" key="2">
    <source>
        <dbReference type="Proteomes" id="UP000187261"/>
    </source>
</evidence>
<dbReference type="Proteomes" id="UP000187261">
    <property type="component" value="Unassembled WGS sequence"/>
</dbReference>
<protein>
    <submittedName>
        <fullName evidence="1">Uncharacterized protein</fullName>
    </submittedName>
</protein>
<proteinExistence type="predicted"/>
<accession>A0A1U7PTF7</accession>
<name>A0A1U7PTF7_9FLAO</name>
<dbReference type="EMBL" id="FTPU01000013">
    <property type="protein sequence ID" value="SIT96835.1"/>
    <property type="molecule type" value="Genomic_DNA"/>
</dbReference>
<gene>
    <name evidence="1" type="ORF">SAMN05660493_01530</name>
</gene>
<organism evidence="1 2">
    <name type="scientific">Epilithonimonas bovis DSM 19482</name>
    <dbReference type="NCBI Taxonomy" id="1121284"/>
    <lineage>
        <taxon>Bacteria</taxon>
        <taxon>Pseudomonadati</taxon>
        <taxon>Bacteroidota</taxon>
        <taxon>Flavobacteriia</taxon>
        <taxon>Flavobacteriales</taxon>
        <taxon>Weeksellaceae</taxon>
        <taxon>Chryseobacterium group</taxon>
        <taxon>Epilithonimonas</taxon>
    </lineage>
</organism>
<dbReference type="RefSeq" id="WP_076783034.1">
    <property type="nucleotide sequence ID" value="NZ_FTPU01000013.1"/>
</dbReference>
<dbReference type="AlphaFoldDB" id="A0A1U7PTF7"/>